<dbReference type="CDD" id="cd18552">
    <property type="entry name" value="ABC_6TM_MsbA_like"/>
    <property type="match status" value="1"/>
</dbReference>
<dbReference type="EMBL" id="AP025292">
    <property type="protein sequence ID" value="BDC99657.1"/>
    <property type="molecule type" value="Genomic_DNA"/>
</dbReference>
<feature type="transmembrane region" description="Helical" evidence="7">
    <location>
        <begin position="308"/>
        <end position="327"/>
    </location>
</feature>
<dbReference type="RefSeq" id="WP_332918845.1">
    <property type="nucleotide sequence ID" value="NZ_AP025292.1"/>
</dbReference>
<proteinExistence type="predicted"/>
<keyword evidence="6 7" id="KW-0472">Membrane</keyword>
<evidence type="ECO:0000259" key="8">
    <source>
        <dbReference type="SMART" id="SM00382"/>
    </source>
</evidence>
<feature type="transmembrane region" description="Helical" evidence="7">
    <location>
        <begin position="172"/>
        <end position="190"/>
    </location>
</feature>
<dbReference type="Gene3D" id="3.40.50.300">
    <property type="entry name" value="P-loop containing nucleotide triphosphate hydrolases"/>
    <property type="match status" value="1"/>
</dbReference>
<reference evidence="9 10" key="1">
    <citation type="submission" date="2021-12" db="EMBL/GenBank/DDBJ databases">
        <title>Genome sequencing of bacteria with rrn-lacking chromosome and rrn-plasmid.</title>
        <authorList>
            <person name="Anda M."/>
            <person name="Iwasaki W."/>
        </authorList>
    </citation>
    <scope>NUCLEOTIDE SEQUENCE [LARGE SCALE GENOMIC DNA]</scope>
    <source>
        <strain evidence="9 10">NBRC 101262</strain>
    </source>
</reference>
<keyword evidence="4 9" id="KW-0067">ATP-binding</keyword>
<dbReference type="InterPro" id="IPR011527">
    <property type="entry name" value="ABC1_TM_dom"/>
</dbReference>
<dbReference type="PANTHER" id="PTHR43394">
    <property type="entry name" value="ATP-DEPENDENT PERMEASE MDL1, MITOCHONDRIAL"/>
    <property type="match status" value="1"/>
</dbReference>
<sequence>MKNYLRVLGFARPVGMKVPAYVVFTIFQTIFSLINFTLLIPVLNLLFDPKNAAANPVTALPSFAFTKDYFLDLFNYYFTHFIQVYGPAGALKYVCAVLIVSNLLANLFRYLGALILISMRSQVIYNLRHSLFKKINQLHLGFFTHHPKGDLITRITSDVTEVEASVVNTMTVVFKEPILIISYFFLLFSMSSKLTLTALLVLPVSGGIIASLAKKLKSVSQDHAISFASIMSQLDESLGGIRIIKAFGAEGFIGKRFDTELNRFRKLTITYASRSEGASPLSEFLGVFVVIGLLYIGSSMILKDEPEISGSVFISFMIIFSQVLTPAKNISKSFSNIHRGLVSANRIFTLLDTDPAIKNTPQAIEKGKFNDKISFNNVHFSYDDSEEEVIKGVSFDIKKGQTVALVGPSGGGKSTLADLLPRFFDIQKGSITIDGQDISKLTIESLREEMGIVSQESVLFNDTIHNNIAFGIPNTSREQVMEAAKIANAHQFVSEMEDGYDTIIGERGSKLSGGQRQRISIARAVLKNPEILILDEATSALDTESEKLVQDALNKLMNNRTAFVIAHRLSTIQHAHQILVVQHGTIVERGTHTELLERDGLYKKLQDLQAT</sequence>
<dbReference type="GO" id="GO:0005524">
    <property type="term" value="F:ATP binding"/>
    <property type="evidence" value="ECO:0007669"/>
    <property type="project" value="UniProtKB-KW"/>
</dbReference>
<dbReference type="Gene3D" id="1.20.1560.10">
    <property type="entry name" value="ABC transporter type 1, transmembrane domain"/>
    <property type="match status" value="1"/>
</dbReference>
<evidence type="ECO:0000256" key="2">
    <source>
        <dbReference type="ARBA" id="ARBA00022692"/>
    </source>
</evidence>
<dbReference type="SUPFAM" id="SSF52540">
    <property type="entry name" value="P-loop containing nucleoside triphosphate hydrolases"/>
    <property type="match status" value="1"/>
</dbReference>
<dbReference type="InterPro" id="IPR036640">
    <property type="entry name" value="ABC1_TM_sf"/>
</dbReference>
<evidence type="ECO:0000256" key="7">
    <source>
        <dbReference type="SAM" id="Phobius"/>
    </source>
</evidence>
<evidence type="ECO:0000256" key="3">
    <source>
        <dbReference type="ARBA" id="ARBA00022741"/>
    </source>
</evidence>
<dbReference type="Proteomes" id="UP001354989">
    <property type="component" value="Chromosome"/>
</dbReference>
<feature type="transmembrane region" description="Helical" evidence="7">
    <location>
        <begin position="196"/>
        <end position="213"/>
    </location>
</feature>
<dbReference type="InterPro" id="IPR039421">
    <property type="entry name" value="Type_1_exporter"/>
</dbReference>
<evidence type="ECO:0000256" key="5">
    <source>
        <dbReference type="ARBA" id="ARBA00022989"/>
    </source>
</evidence>
<dbReference type="PROSITE" id="PS00211">
    <property type="entry name" value="ABC_TRANSPORTER_1"/>
    <property type="match status" value="1"/>
</dbReference>
<dbReference type="CDD" id="cd03251">
    <property type="entry name" value="ABCC_MsbA"/>
    <property type="match status" value="1"/>
</dbReference>
<dbReference type="InterPro" id="IPR003593">
    <property type="entry name" value="AAA+_ATPase"/>
</dbReference>
<feature type="transmembrane region" description="Helical" evidence="7">
    <location>
        <begin position="284"/>
        <end position="302"/>
    </location>
</feature>
<evidence type="ECO:0000256" key="4">
    <source>
        <dbReference type="ARBA" id="ARBA00022840"/>
    </source>
</evidence>
<dbReference type="SMART" id="SM00382">
    <property type="entry name" value="AAA"/>
    <property type="match status" value="1"/>
</dbReference>
<dbReference type="Pfam" id="PF00005">
    <property type="entry name" value="ABC_tran"/>
    <property type="match status" value="1"/>
</dbReference>
<organism evidence="9 10">
    <name type="scientific">Persicobacter psychrovividus</name>
    <dbReference type="NCBI Taxonomy" id="387638"/>
    <lineage>
        <taxon>Bacteria</taxon>
        <taxon>Pseudomonadati</taxon>
        <taxon>Bacteroidota</taxon>
        <taxon>Cytophagia</taxon>
        <taxon>Cytophagales</taxon>
        <taxon>Persicobacteraceae</taxon>
        <taxon>Persicobacter</taxon>
    </lineage>
</organism>
<dbReference type="Pfam" id="PF00664">
    <property type="entry name" value="ABC_membrane"/>
    <property type="match status" value="1"/>
</dbReference>
<feature type="transmembrane region" description="Helical" evidence="7">
    <location>
        <begin position="21"/>
        <end position="47"/>
    </location>
</feature>
<keyword evidence="5 7" id="KW-1133">Transmembrane helix</keyword>
<comment type="subcellular location">
    <subcellularLocation>
        <location evidence="1">Cell membrane</location>
        <topology evidence="1">Multi-pass membrane protein</topology>
    </subcellularLocation>
</comment>
<keyword evidence="2 7" id="KW-0812">Transmembrane</keyword>
<feature type="domain" description="AAA+ ATPase" evidence="8">
    <location>
        <begin position="399"/>
        <end position="591"/>
    </location>
</feature>
<dbReference type="SUPFAM" id="SSF90123">
    <property type="entry name" value="ABC transporter transmembrane region"/>
    <property type="match status" value="1"/>
</dbReference>
<evidence type="ECO:0000313" key="9">
    <source>
        <dbReference type="EMBL" id="BDC99657.1"/>
    </source>
</evidence>
<name>A0ABN6L8W2_9BACT</name>
<evidence type="ECO:0000256" key="1">
    <source>
        <dbReference type="ARBA" id="ARBA00004651"/>
    </source>
</evidence>
<dbReference type="InterPro" id="IPR017871">
    <property type="entry name" value="ABC_transporter-like_CS"/>
</dbReference>
<dbReference type="PANTHER" id="PTHR43394:SF1">
    <property type="entry name" value="ATP-BINDING CASSETTE SUB-FAMILY B MEMBER 10, MITOCHONDRIAL"/>
    <property type="match status" value="1"/>
</dbReference>
<gene>
    <name evidence="9" type="ORF">PEPS_19380</name>
</gene>
<dbReference type="InterPro" id="IPR003439">
    <property type="entry name" value="ABC_transporter-like_ATP-bd"/>
</dbReference>
<keyword evidence="10" id="KW-1185">Reference proteome</keyword>
<dbReference type="InterPro" id="IPR027417">
    <property type="entry name" value="P-loop_NTPase"/>
</dbReference>
<evidence type="ECO:0000256" key="6">
    <source>
        <dbReference type="ARBA" id="ARBA00023136"/>
    </source>
</evidence>
<protein>
    <submittedName>
        <fullName evidence="9">ABC transporter ATP-binding protein</fullName>
    </submittedName>
</protein>
<accession>A0ABN6L8W2</accession>
<keyword evidence="3" id="KW-0547">Nucleotide-binding</keyword>
<evidence type="ECO:0000313" key="10">
    <source>
        <dbReference type="Proteomes" id="UP001354989"/>
    </source>
</evidence>